<dbReference type="HAMAP" id="MF_00528">
    <property type="entry name" value="Maf"/>
    <property type="match status" value="1"/>
</dbReference>
<evidence type="ECO:0000313" key="4">
    <source>
        <dbReference type="EMBL" id="PIZ16476.1"/>
    </source>
</evidence>
<feature type="active site" description="Proton acceptor" evidence="3">
    <location>
        <position position="65"/>
    </location>
</feature>
<dbReference type="PANTHER" id="PTHR43213:SF5">
    <property type="entry name" value="BIFUNCTIONAL DTTP_UTP PYROPHOSPHATASE_METHYLTRANSFERASE PROTEIN-RELATED"/>
    <property type="match status" value="1"/>
</dbReference>
<dbReference type="EMBL" id="PFMS01000045">
    <property type="protein sequence ID" value="PIZ16476.1"/>
    <property type="molecule type" value="Genomic_DNA"/>
</dbReference>
<feature type="site" description="Important for substrate specificity" evidence="3">
    <location>
        <position position="148"/>
    </location>
</feature>
<dbReference type="GO" id="GO:0036221">
    <property type="term" value="F:UTP diphosphatase activity"/>
    <property type="evidence" value="ECO:0007669"/>
    <property type="project" value="RHEA"/>
</dbReference>
<dbReference type="EC" id="3.6.1.9" evidence="3"/>
<comment type="cofactor">
    <cofactor evidence="1 3">
        <name>a divalent metal cation</name>
        <dbReference type="ChEBI" id="CHEBI:60240"/>
    </cofactor>
</comment>
<comment type="similarity">
    <text evidence="3">Belongs to the Maf family. YhdE subfamily.</text>
</comment>
<comment type="subcellular location">
    <subcellularLocation>
        <location evidence="3">Cytoplasm</location>
    </subcellularLocation>
</comment>
<gene>
    <name evidence="4" type="primary">maf</name>
    <name evidence="4" type="ORF">COY51_02690</name>
</gene>
<evidence type="ECO:0000256" key="3">
    <source>
        <dbReference type="HAMAP-Rule" id="MF_00528"/>
    </source>
</evidence>
<dbReference type="PANTHER" id="PTHR43213">
    <property type="entry name" value="BIFUNCTIONAL DTTP/UTP PYROPHOSPHATASE/METHYLTRANSFERASE PROTEIN-RELATED"/>
    <property type="match status" value="1"/>
</dbReference>
<comment type="function">
    <text evidence="3">Nucleoside triphosphate pyrophosphatase that hydrolyzes dTTP and UTP. May have a dual role in cell division arrest and in preventing the incorporation of modified nucleotides into cellular nucleic acids.</text>
</comment>
<evidence type="ECO:0000313" key="5">
    <source>
        <dbReference type="Proteomes" id="UP000234145"/>
    </source>
</evidence>
<dbReference type="Pfam" id="PF02545">
    <property type="entry name" value="Maf"/>
    <property type="match status" value="1"/>
</dbReference>
<comment type="catalytic activity">
    <reaction evidence="3">
        <text>dTTP + H2O = dTMP + diphosphate + H(+)</text>
        <dbReference type="Rhea" id="RHEA:28534"/>
        <dbReference type="ChEBI" id="CHEBI:15377"/>
        <dbReference type="ChEBI" id="CHEBI:15378"/>
        <dbReference type="ChEBI" id="CHEBI:33019"/>
        <dbReference type="ChEBI" id="CHEBI:37568"/>
        <dbReference type="ChEBI" id="CHEBI:63528"/>
        <dbReference type="EC" id="3.6.1.9"/>
    </reaction>
</comment>
<accession>A0A2H9PBX7</accession>
<protein>
    <recommendedName>
        <fullName evidence="3">dTTP/UTP pyrophosphatase</fullName>
        <shortName evidence="3">dTTPase/UTPase</shortName>
        <ecNumber evidence="3">3.6.1.9</ecNumber>
    </recommendedName>
    <alternativeName>
        <fullName evidence="3">Nucleoside triphosphate pyrophosphatase</fullName>
    </alternativeName>
    <alternativeName>
        <fullName evidence="3">Nucleotide pyrophosphatase</fullName>
        <shortName evidence="3">Nucleotide PPase</shortName>
    </alternativeName>
</protein>
<keyword evidence="3" id="KW-0963">Cytoplasm</keyword>
<feature type="site" description="Important for substrate specificity" evidence="3">
    <location>
        <position position="9"/>
    </location>
</feature>
<keyword evidence="3" id="KW-0546">Nucleotide metabolism</keyword>
<dbReference type="NCBIfam" id="TIGR00172">
    <property type="entry name" value="maf"/>
    <property type="match status" value="1"/>
</dbReference>
<dbReference type="PIRSF" id="PIRSF006305">
    <property type="entry name" value="Maf"/>
    <property type="match status" value="1"/>
</dbReference>
<dbReference type="AlphaFoldDB" id="A0A2H9PBX7"/>
<comment type="caution">
    <text evidence="4">The sequence shown here is derived from an EMBL/GenBank/DDBJ whole genome shotgun (WGS) entry which is preliminary data.</text>
</comment>
<comment type="caution">
    <text evidence="3">Lacks conserved residue(s) required for the propagation of feature annotation.</text>
</comment>
<organism evidence="4 5">
    <name type="scientific">Candidatus Desantisbacteria bacterium CG_4_10_14_0_8_um_filter_39_17</name>
    <dbReference type="NCBI Taxonomy" id="1974542"/>
    <lineage>
        <taxon>Bacteria</taxon>
        <taxon>Candidatus Desantisiibacteriota</taxon>
    </lineage>
</organism>
<dbReference type="Proteomes" id="UP000234145">
    <property type="component" value="Unassembled WGS sequence"/>
</dbReference>
<keyword evidence="2 3" id="KW-0378">Hydrolase</keyword>
<dbReference type="GO" id="GO:0009117">
    <property type="term" value="P:nucleotide metabolic process"/>
    <property type="evidence" value="ECO:0007669"/>
    <property type="project" value="UniProtKB-KW"/>
</dbReference>
<dbReference type="SUPFAM" id="SSF52972">
    <property type="entry name" value="ITPase-like"/>
    <property type="match status" value="1"/>
</dbReference>
<dbReference type="InterPro" id="IPR003697">
    <property type="entry name" value="Maf-like"/>
</dbReference>
<comment type="catalytic activity">
    <reaction evidence="3">
        <text>UTP + H2O = UMP + diphosphate + H(+)</text>
        <dbReference type="Rhea" id="RHEA:29395"/>
        <dbReference type="ChEBI" id="CHEBI:15377"/>
        <dbReference type="ChEBI" id="CHEBI:15378"/>
        <dbReference type="ChEBI" id="CHEBI:33019"/>
        <dbReference type="ChEBI" id="CHEBI:46398"/>
        <dbReference type="ChEBI" id="CHEBI:57865"/>
        <dbReference type="EC" id="3.6.1.9"/>
    </reaction>
</comment>
<dbReference type="Gene3D" id="3.90.950.10">
    <property type="match status" value="1"/>
</dbReference>
<evidence type="ECO:0000256" key="1">
    <source>
        <dbReference type="ARBA" id="ARBA00001968"/>
    </source>
</evidence>
<dbReference type="InterPro" id="IPR029001">
    <property type="entry name" value="ITPase-like_fam"/>
</dbReference>
<dbReference type="GO" id="GO:0005737">
    <property type="term" value="C:cytoplasm"/>
    <property type="evidence" value="ECO:0007669"/>
    <property type="project" value="UniProtKB-SubCell"/>
</dbReference>
<name>A0A2H9PBX7_9BACT</name>
<reference evidence="5" key="1">
    <citation type="submission" date="2017-09" db="EMBL/GenBank/DDBJ databases">
        <title>Depth-based differentiation of microbial function through sediment-hosted aquifers and enrichment of novel symbionts in the deep terrestrial subsurface.</title>
        <authorList>
            <person name="Probst A.J."/>
            <person name="Ladd B."/>
            <person name="Jarett J.K."/>
            <person name="Geller-Mcgrath D.E."/>
            <person name="Sieber C.M.K."/>
            <person name="Emerson J.B."/>
            <person name="Anantharaman K."/>
            <person name="Thomas B.C."/>
            <person name="Malmstrom R."/>
            <person name="Stieglmeier M."/>
            <person name="Klingl A."/>
            <person name="Woyke T."/>
            <person name="Ryan C.M."/>
            <person name="Banfield J.F."/>
        </authorList>
    </citation>
    <scope>NUCLEOTIDE SEQUENCE [LARGE SCALE GENOMIC DNA]</scope>
</reference>
<dbReference type="GO" id="GO:0036218">
    <property type="term" value="F:dTTP diphosphatase activity"/>
    <property type="evidence" value="ECO:0007669"/>
    <property type="project" value="RHEA"/>
</dbReference>
<proteinExistence type="inferred from homology"/>
<evidence type="ECO:0000256" key="2">
    <source>
        <dbReference type="ARBA" id="ARBA00022801"/>
    </source>
</evidence>
<feature type="site" description="Important for substrate specificity" evidence="3">
    <location>
        <position position="66"/>
    </location>
</feature>
<dbReference type="CDD" id="cd00555">
    <property type="entry name" value="Maf"/>
    <property type="match status" value="1"/>
</dbReference>
<sequence>MILASQSPRRRKILKELGLKFKVIPSNIEEESGAYFSQARLKKLAISKVENVARRFKNGVVIGADTVVVLRNKIYGKPKDIEDAKRILLDLSGTTQYVWTAIAIKDIQSGKTIVRTVKSKVKMKKLTPAQIDMLASKNLDKAGAYAVQEDDQFIESIEGSFTNVVGFPVEILKQMLGKFGIMAG</sequence>